<protein>
    <submittedName>
        <fullName evidence="6">Efflux RND transporter periplasmic adaptor subunit</fullName>
    </submittedName>
    <submittedName>
        <fullName evidence="7">Efflux pump periplasmic linker BepF</fullName>
    </submittedName>
</protein>
<dbReference type="GeneID" id="78465465"/>
<proteinExistence type="inferred from homology"/>
<feature type="domain" description="Multidrug resistance protein MdtA-like barrel-sandwich hybrid" evidence="3">
    <location>
        <begin position="64"/>
        <end position="202"/>
    </location>
</feature>
<feature type="domain" description="Multidrug resistance protein MdtA-like beta-barrel" evidence="4">
    <location>
        <begin position="209"/>
        <end position="290"/>
    </location>
</feature>
<dbReference type="Gene3D" id="2.40.50.100">
    <property type="match status" value="1"/>
</dbReference>
<dbReference type="InterPro" id="IPR058627">
    <property type="entry name" value="MdtA-like_C"/>
</dbReference>
<evidence type="ECO:0000256" key="2">
    <source>
        <dbReference type="ARBA" id="ARBA00009477"/>
    </source>
</evidence>
<dbReference type="GO" id="GO:0046677">
    <property type="term" value="P:response to antibiotic"/>
    <property type="evidence" value="ECO:0007669"/>
    <property type="project" value="TreeGrafter"/>
</dbReference>
<dbReference type="Gene3D" id="1.10.287.470">
    <property type="entry name" value="Helix hairpin bin"/>
    <property type="match status" value="1"/>
</dbReference>
<evidence type="ECO:0000259" key="3">
    <source>
        <dbReference type="Pfam" id="PF25917"/>
    </source>
</evidence>
<comment type="similarity">
    <text evidence="2">Belongs to the membrane fusion protein (MFP) (TC 8.A.1) family.</text>
</comment>
<dbReference type="Pfam" id="PF25944">
    <property type="entry name" value="Beta-barrel_RND"/>
    <property type="match status" value="1"/>
</dbReference>
<dbReference type="GO" id="GO:0030313">
    <property type="term" value="C:cell envelope"/>
    <property type="evidence" value="ECO:0007669"/>
    <property type="project" value="UniProtKB-SubCell"/>
</dbReference>
<organism evidence="7 8">
    <name type="scientific">Sphingobacterium thalpophilum</name>
    <dbReference type="NCBI Taxonomy" id="259"/>
    <lineage>
        <taxon>Bacteria</taxon>
        <taxon>Pseudomonadati</taxon>
        <taxon>Bacteroidota</taxon>
        <taxon>Sphingobacteriia</taxon>
        <taxon>Sphingobacteriales</taxon>
        <taxon>Sphingobacteriaceae</taxon>
        <taxon>Sphingobacterium</taxon>
    </lineage>
</organism>
<dbReference type="SUPFAM" id="SSF111369">
    <property type="entry name" value="HlyD-like secretion proteins"/>
    <property type="match status" value="1"/>
</dbReference>
<sequence length="373" mass="40430">MAQRTMTLKPFLTLITAATLLSSCGGNQEQPQEQAITVDFIELSPTEAETEKKYPGALEGTVNVDVKAQVTGYLDQIYVKEGDYVTAGQALFKIKPDVYNEQVNNSKAAYQAALSAEQNAKLEIEKIQPLVEGKVYTELQLRTAEANYAAAKAQVAQARAALGSSEINARFTQINAPVSGYIGRIPNRIGNLITPNDAIPLTTLSEINTVNVYFALSEADFIAFVRDQHGKTGKQKASLILADGTVYEHSGQVEVASGNIDKNTGSITLKASFPNPNKVLRSGGSAKVVLTKKHEDVLLVPMAAVKDIQDRYFVYVIGEKNKVAMKQIEIAGNTANEYLLKSGLTAGEKIVMNRIDVLNDGMQVQPSKVHIKP</sequence>
<dbReference type="EMBL" id="LR590484">
    <property type="protein sequence ID" value="VTR53748.1"/>
    <property type="molecule type" value="Genomic_DNA"/>
</dbReference>
<dbReference type="NCBIfam" id="TIGR01730">
    <property type="entry name" value="RND_mfp"/>
    <property type="match status" value="1"/>
</dbReference>
<comment type="subcellular location">
    <subcellularLocation>
        <location evidence="1">Cell envelope</location>
    </subcellularLocation>
</comment>
<evidence type="ECO:0000313" key="7">
    <source>
        <dbReference type="EMBL" id="VTR53748.1"/>
    </source>
</evidence>
<dbReference type="AlphaFoldDB" id="A0A4V6KUT0"/>
<dbReference type="GO" id="GO:0022857">
    <property type="term" value="F:transmembrane transporter activity"/>
    <property type="evidence" value="ECO:0007669"/>
    <property type="project" value="InterPro"/>
</dbReference>
<dbReference type="RefSeq" id="WP_051606454.1">
    <property type="nucleotide sequence ID" value="NZ_CP141191.1"/>
</dbReference>
<dbReference type="PANTHER" id="PTHR30158:SF23">
    <property type="entry name" value="MULTIDRUG RESISTANCE PROTEIN MEXA"/>
    <property type="match status" value="1"/>
</dbReference>
<dbReference type="Pfam" id="PF25967">
    <property type="entry name" value="RND-MFP_C"/>
    <property type="match status" value="1"/>
</dbReference>
<dbReference type="STRING" id="1123265.GCA_000686625_00238"/>
<dbReference type="Gene3D" id="2.40.30.170">
    <property type="match status" value="1"/>
</dbReference>
<dbReference type="KEGG" id="stha:NCTC11429_04901"/>
<dbReference type="Proteomes" id="UP000308196">
    <property type="component" value="Chromosome"/>
</dbReference>
<evidence type="ECO:0000313" key="8">
    <source>
        <dbReference type="Proteomes" id="UP000308196"/>
    </source>
</evidence>
<name>A0A4V6KUT0_9SPHI</name>
<evidence type="ECO:0000256" key="1">
    <source>
        <dbReference type="ARBA" id="ARBA00004196"/>
    </source>
</evidence>
<dbReference type="InterPro" id="IPR058625">
    <property type="entry name" value="MdtA-like_BSH"/>
</dbReference>
<evidence type="ECO:0000313" key="9">
    <source>
        <dbReference type="Proteomes" id="UP001566204"/>
    </source>
</evidence>
<reference evidence="7 8" key="1">
    <citation type="submission" date="2019-05" db="EMBL/GenBank/DDBJ databases">
        <authorList>
            <consortium name="Pathogen Informatics"/>
        </authorList>
    </citation>
    <scope>NUCLEOTIDE SEQUENCE [LARGE SCALE GENOMIC DNA]</scope>
    <source>
        <strain evidence="7 8">NCTC11429</strain>
    </source>
</reference>
<evidence type="ECO:0000259" key="4">
    <source>
        <dbReference type="Pfam" id="PF25944"/>
    </source>
</evidence>
<dbReference type="Pfam" id="PF25917">
    <property type="entry name" value="BSH_RND"/>
    <property type="match status" value="1"/>
</dbReference>
<accession>A0A4V6KUT0</accession>
<dbReference type="EMBL" id="JBEOQB010000002">
    <property type="protein sequence ID" value="MEZ0451300.1"/>
    <property type="molecule type" value="Genomic_DNA"/>
</dbReference>
<evidence type="ECO:0000259" key="5">
    <source>
        <dbReference type="Pfam" id="PF25967"/>
    </source>
</evidence>
<evidence type="ECO:0000313" key="6">
    <source>
        <dbReference type="EMBL" id="MEZ0451300.1"/>
    </source>
</evidence>
<dbReference type="GO" id="GO:0005886">
    <property type="term" value="C:plasma membrane"/>
    <property type="evidence" value="ECO:0007669"/>
    <property type="project" value="TreeGrafter"/>
</dbReference>
<keyword evidence="9" id="KW-1185">Reference proteome</keyword>
<dbReference type="InterPro" id="IPR006143">
    <property type="entry name" value="RND_pump_MFP"/>
</dbReference>
<gene>
    <name evidence="7" type="primary">bepF_7</name>
    <name evidence="6" type="ORF">ABTW24_06815</name>
    <name evidence="7" type="ORF">NCTC11429_04901</name>
</gene>
<dbReference type="InterPro" id="IPR058626">
    <property type="entry name" value="MdtA-like_b-barrel"/>
</dbReference>
<feature type="domain" description="Multidrug resistance protein MdtA-like C-terminal permuted SH3" evidence="5">
    <location>
        <begin position="296"/>
        <end position="356"/>
    </location>
</feature>
<reference evidence="6 9" key="2">
    <citation type="submission" date="2024-06" db="EMBL/GenBank/DDBJ databases">
        <title>Soil Sphingobacterium thalpophilum.</title>
        <authorList>
            <person name="Yang J."/>
            <person name="Li J."/>
        </authorList>
    </citation>
    <scope>NUCLEOTIDE SEQUENCE [LARGE SCALE GENOMIC DNA]</scope>
    <source>
        <strain evidence="6 9">22g91tb</strain>
    </source>
</reference>
<dbReference type="Proteomes" id="UP001566204">
    <property type="component" value="Unassembled WGS sequence"/>
</dbReference>
<dbReference type="PROSITE" id="PS51257">
    <property type="entry name" value="PROKAR_LIPOPROTEIN"/>
    <property type="match status" value="1"/>
</dbReference>
<dbReference type="PANTHER" id="PTHR30158">
    <property type="entry name" value="ACRA/E-RELATED COMPONENT OF DRUG EFFLUX TRANSPORTER"/>
    <property type="match status" value="1"/>
</dbReference>
<dbReference type="Gene3D" id="2.40.420.20">
    <property type="match status" value="1"/>
</dbReference>